<feature type="transmembrane region" description="Helical" evidence="1">
    <location>
        <begin position="301"/>
        <end position="322"/>
    </location>
</feature>
<dbReference type="AlphaFoldDB" id="A0A7L5HZV4"/>
<feature type="transmembrane region" description="Helical" evidence="1">
    <location>
        <begin position="153"/>
        <end position="172"/>
    </location>
</feature>
<accession>A0A7L5HZV4</accession>
<gene>
    <name evidence="2" type="ORF">CARM_1600</name>
</gene>
<dbReference type="EMBL" id="CP053825">
    <property type="protein sequence ID" value="QKF80476.1"/>
    <property type="molecule type" value="Genomic_DNA"/>
</dbReference>
<feature type="transmembrane region" description="Helical" evidence="1">
    <location>
        <begin position="122"/>
        <end position="146"/>
    </location>
</feature>
<organism evidence="2 3">
    <name type="scientific">Campylobacter armoricus</name>
    <dbReference type="NCBI Taxonomy" id="2505970"/>
    <lineage>
        <taxon>Bacteria</taxon>
        <taxon>Pseudomonadati</taxon>
        <taxon>Campylobacterota</taxon>
        <taxon>Epsilonproteobacteria</taxon>
        <taxon>Campylobacterales</taxon>
        <taxon>Campylobacteraceae</taxon>
        <taxon>Campylobacter</taxon>
    </lineage>
</organism>
<feature type="transmembrane region" description="Helical" evidence="1">
    <location>
        <begin position="362"/>
        <end position="385"/>
    </location>
</feature>
<feature type="transmembrane region" description="Helical" evidence="1">
    <location>
        <begin position="50"/>
        <end position="75"/>
    </location>
</feature>
<keyword evidence="3" id="KW-1185">Reference proteome</keyword>
<dbReference type="RefSeq" id="WP_176301022.1">
    <property type="nucleotide sequence ID" value="NZ_CP053825.1"/>
</dbReference>
<protein>
    <submittedName>
        <fullName evidence="2">Uncharacterized protein</fullName>
    </submittedName>
</protein>
<name>A0A7L5HZV4_9BACT</name>
<evidence type="ECO:0000313" key="3">
    <source>
        <dbReference type="Proteomes" id="UP000509246"/>
    </source>
</evidence>
<feature type="transmembrane region" description="Helical" evidence="1">
    <location>
        <begin position="178"/>
        <end position="202"/>
    </location>
</feature>
<evidence type="ECO:0000313" key="2">
    <source>
        <dbReference type="EMBL" id="QKF80476.1"/>
    </source>
</evidence>
<dbReference type="KEGG" id="carm:CARM_1600"/>
<dbReference type="Proteomes" id="UP000509246">
    <property type="component" value="Chromosome"/>
</dbReference>
<feature type="transmembrane region" description="Helical" evidence="1">
    <location>
        <begin position="337"/>
        <end position="355"/>
    </location>
</feature>
<proteinExistence type="predicted"/>
<feature type="transmembrane region" description="Helical" evidence="1">
    <location>
        <begin position="87"/>
        <end position="110"/>
    </location>
</feature>
<evidence type="ECO:0000256" key="1">
    <source>
        <dbReference type="SAM" id="Phobius"/>
    </source>
</evidence>
<feature type="transmembrane region" description="Helical" evidence="1">
    <location>
        <begin position="12"/>
        <end position="30"/>
    </location>
</feature>
<keyword evidence="1" id="KW-0472">Membrane</keyword>
<keyword evidence="1" id="KW-0812">Transmembrane</keyword>
<sequence>MIKNLKNDFLILLRNNVFYFLIFILIYFLPKINELIRIHFIQSNINQLDILSQITWLQATLEILQAFLIAPLFYLLEQKNENALKTFYFVSFFSLLFVCIGWGGGIWVIAKIVNYDINSHYLFLYFQWLNGCLEFLVLFFITLFLIKENIKMLIFICFLKFIIAFLIDFILLKCRTFGVYSVNTSSIFSNLVLIVSSIYYCVQTKIFIYKSLIKNYKIYCMYIKKQFFSKEHMYPAIEQLLDNTSYIVVILTGLNLIHKNSEYFTAMAYFWGIMLALILSFGNIIQKIIAGKDKISFKNKLIFVFLTNNIFVFLFITSYFYIDIIANLVGLNLNNQISNIIKSLYLAYIIFHLSYSIKCIFYALGLFKFTFLISIMVNTLIYLPYYFSQNNIKNINTIINIFSNGIYFNCIISLMLFMFLISYKKQMQIIKMLQLWIKF</sequence>
<feature type="transmembrane region" description="Helical" evidence="1">
    <location>
        <begin position="269"/>
        <end position="289"/>
    </location>
</feature>
<keyword evidence="1" id="KW-1133">Transmembrane helix</keyword>
<dbReference type="GeneID" id="56587349"/>
<feature type="transmembrane region" description="Helical" evidence="1">
    <location>
        <begin position="405"/>
        <end position="423"/>
    </location>
</feature>
<reference evidence="2 3" key="1">
    <citation type="submission" date="2020-05" db="EMBL/GenBank/DDBJ databases">
        <title>Complete genome sequencing of Campylobacter and Arcobacter type strains.</title>
        <authorList>
            <person name="Miller W.G."/>
            <person name="Yee E."/>
        </authorList>
    </citation>
    <scope>NUCLEOTIDE SEQUENCE [LARGE SCALE GENOMIC DNA]</scope>
    <source>
        <strain evidence="2 3">CCUG 73571</strain>
    </source>
</reference>